<accession>A0A2M3ZTB3</accession>
<dbReference type="AlphaFoldDB" id="A0A2M3ZTB3"/>
<dbReference type="EMBL" id="GGFM01010984">
    <property type="protein sequence ID" value="MBW31735.1"/>
    <property type="molecule type" value="Transcribed_RNA"/>
</dbReference>
<protein>
    <submittedName>
        <fullName evidence="2">Putative secreted peptide</fullName>
    </submittedName>
</protein>
<keyword evidence="1" id="KW-0732">Signal</keyword>
<feature type="chain" id="PRO_5014888880" evidence="1">
    <location>
        <begin position="26"/>
        <end position="102"/>
    </location>
</feature>
<reference evidence="2" key="1">
    <citation type="submission" date="2018-01" db="EMBL/GenBank/DDBJ databases">
        <title>An insight into the sialome of Amazonian anophelines.</title>
        <authorList>
            <person name="Ribeiro J.M."/>
            <person name="Scarpassa V."/>
            <person name="Calvo E."/>
        </authorList>
    </citation>
    <scope>NUCLEOTIDE SEQUENCE</scope>
    <source>
        <tissue evidence="2">Salivary glands</tissue>
    </source>
</reference>
<name>A0A2M3ZTB3_9DIPT</name>
<evidence type="ECO:0000313" key="2">
    <source>
        <dbReference type="EMBL" id="MBW31735.1"/>
    </source>
</evidence>
<feature type="signal peptide" evidence="1">
    <location>
        <begin position="1"/>
        <end position="25"/>
    </location>
</feature>
<evidence type="ECO:0000256" key="1">
    <source>
        <dbReference type="SAM" id="SignalP"/>
    </source>
</evidence>
<proteinExistence type="predicted"/>
<organism evidence="2">
    <name type="scientific">Anopheles braziliensis</name>
    <dbReference type="NCBI Taxonomy" id="58242"/>
    <lineage>
        <taxon>Eukaryota</taxon>
        <taxon>Metazoa</taxon>
        <taxon>Ecdysozoa</taxon>
        <taxon>Arthropoda</taxon>
        <taxon>Hexapoda</taxon>
        <taxon>Insecta</taxon>
        <taxon>Pterygota</taxon>
        <taxon>Neoptera</taxon>
        <taxon>Endopterygota</taxon>
        <taxon>Diptera</taxon>
        <taxon>Nematocera</taxon>
        <taxon>Culicoidea</taxon>
        <taxon>Culicidae</taxon>
        <taxon>Anophelinae</taxon>
        <taxon>Anopheles</taxon>
    </lineage>
</organism>
<sequence>MFSWPGWSAAVFFFCLLLVLTEIENRPTSSASSLGLTLQDQGRVRWARFLLFHICRAAATVHHEQCCGAILLRIARTTSLFGDWNFSKLRLKIARRHVGASD</sequence>